<name>A0A852U3C0_9ACTN</name>
<keyword evidence="2" id="KW-1185">Reference proteome</keyword>
<evidence type="ECO:0000313" key="1">
    <source>
        <dbReference type="EMBL" id="NYE48450.1"/>
    </source>
</evidence>
<comment type="caution">
    <text evidence="1">The sequence shown here is derived from an EMBL/GenBank/DDBJ whole genome shotgun (WGS) entry which is preliminary data.</text>
</comment>
<dbReference type="SUPFAM" id="SSF56801">
    <property type="entry name" value="Acetyl-CoA synthetase-like"/>
    <property type="match status" value="1"/>
</dbReference>
<dbReference type="EMBL" id="JACCCC010000001">
    <property type="protein sequence ID" value="NYE48450.1"/>
    <property type="molecule type" value="Genomic_DNA"/>
</dbReference>
<accession>A0A852U3C0</accession>
<dbReference type="Gene3D" id="3.40.50.12780">
    <property type="entry name" value="N-terminal domain of ligase-like"/>
    <property type="match status" value="1"/>
</dbReference>
<gene>
    <name evidence="1" type="ORF">HDA32_003570</name>
</gene>
<evidence type="ECO:0000313" key="2">
    <source>
        <dbReference type="Proteomes" id="UP000589036"/>
    </source>
</evidence>
<organism evidence="1 2">
    <name type="scientific">Spinactinospora alkalitolerans</name>
    <dbReference type="NCBI Taxonomy" id="687207"/>
    <lineage>
        <taxon>Bacteria</taxon>
        <taxon>Bacillati</taxon>
        <taxon>Actinomycetota</taxon>
        <taxon>Actinomycetes</taxon>
        <taxon>Streptosporangiales</taxon>
        <taxon>Nocardiopsidaceae</taxon>
        <taxon>Spinactinospora</taxon>
    </lineage>
</organism>
<dbReference type="RefSeq" id="WP_179644231.1">
    <property type="nucleotide sequence ID" value="NZ_BAAAYY010000004.1"/>
</dbReference>
<proteinExistence type="predicted"/>
<dbReference type="InterPro" id="IPR042099">
    <property type="entry name" value="ANL_N_sf"/>
</dbReference>
<dbReference type="Proteomes" id="UP000589036">
    <property type="component" value="Unassembled WGS sequence"/>
</dbReference>
<dbReference type="AlphaFoldDB" id="A0A852U3C0"/>
<sequence length="118" mass="13388">MRSFWESAVPSPETMRRYREQGWWRDTTYSDDLREAAAEDPDGTALLTWRQSQNRLIRLTFAEFDARADAVAAALGDLGVRRGDVDTGEKLATEFGSELRIHGLSLPCRPQGKPQHPR</sequence>
<reference evidence="1 2" key="1">
    <citation type="submission" date="2020-07" db="EMBL/GenBank/DDBJ databases">
        <title>Sequencing the genomes of 1000 actinobacteria strains.</title>
        <authorList>
            <person name="Klenk H.-P."/>
        </authorList>
    </citation>
    <scope>NUCLEOTIDE SEQUENCE [LARGE SCALE GENOMIC DNA]</scope>
    <source>
        <strain evidence="1 2">CXB654</strain>
    </source>
</reference>
<protein>
    <submittedName>
        <fullName evidence="1">Non-ribosomal peptide synthetase component E (Peptide arylation enzyme)</fullName>
    </submittedName>
</protein>